<keyword evidence="1" id="KW-0812">Transmembrane</keyword>
<evidence type="ECO:0000313" key="3">
    <source>
        <dbReference type="Proteomes" id="UP000282321"/>
    </source>
</evidence>
<keyword evidence="1" id="KW-0472">Membrane</keyword>
<accession>A0A660SD13</accession>
<evidence type="ECO:0008006" key="4">
    <source>
        <dbReference type="Google" id="ProtNLM"/>
    </source>
</evidence>
<proteinExistence type="predicted"/>
<feature type="transmembrane region" description="Helical" evidence="1">
    <location>
        <begin position="12"/>
        <end position="42"/>
    </location>
</feature>
<reference evidence="2 3" key="1">
    <citation type="submission" date="2018-06" db="EMBL/GenBank/DDBJ databases">
        <title>Extensive metabolic versatility and redundancy in microbially diverse, dynamic hydrothermal sediments.</title>
        <authorList>
            <person name="Dombrowski N."/>
            <person name="Teske A."/>
            <person name="Baker B.J."/>
        </authorList>
    </citation>
    <scope>NUCLEOTIDE SEQUENCE [LARGE SCALE GENOMIC DNA]</scope>
    <source>
        <strain evidence="2">B35_G9</strain>
    </source>
</reference>
<organism evidence="2 3">
    <name type="scientific">candidate division TA06 bacterium</name>
    <dbReference type="NCBI Taxonomy" id="2250710"/>
    <lineage>
        <taxon>Bacteria</taxon>
        <taxon>Bacteria division TA06</taxon>
    </lineage>
</organism>
<gene>
    <name evidence="2" type="ORF">DRP44_01090</name>
</gene>
<dbReference type="Pfam" id="PF10031">
    <property type="entry name" value="DUF2273"/>
    <property type="match status" value="1"/>
</dbReference>
<evidence type="ECO:0000256" key="1">
    <source>
        <dbReference type="SAM" id="Phobius"/>
    </source>
</evidence>
<dbReference type="AlphaFoldDB" id="A0A660SD13"/>
<dbReference type="Proteomes" id="UP000282321">
    <property type="component" value="Unassembled WGS sequence"/>
</dbReference>
<comment type="caution">
    <text evidence="2">The sequence shown here is derived from an EMBL/GenBank/DDBJ whole genome shotgun (WGS) entry which is preliminary data.</text>
</comment>
<name>A0A660SD13_UNCT6</name>
<dbReference type="EMBL" id="QNBC01000007">
    <property type="protein sequence ID" value="RKX67890.1"/>
    <property type="molecule type" value="Genomic_DNA"/>
</dbReference>
<evidence type="ECO:0000313" key="2">
    <source>
        <dbReference type="EMBL" id="RKX67890.1"/>
    </source>
</evidence>
<sequence>MNKTNAKISGAVAGIIIGIILLIFGFWKVMLILLVGAVGWYIGYLIDESKKNDHIDIE</sequence>
<protein>
    <recommendedName>
        <fullName evidence="4">DUF2273 domain-containing protein</fullName>
    </recommendedName>
</protein>
<dbReference type="InterPro" id="IPR018730">
    <property type="entry name" value="DUF2273"/>
</dbReference>
<keyword evidence="1" id="KW-1133">Transmembrane helix</keyword>